<reference evidence="2 3" key="1">
    <citation type="submission" date="2020-05" db="EMBL/GenBank/DDBJ databases">
        <title>Electrophorus electricus (electric eel) genome, fEleEle1, primary haplotype.</title>
        <authorList>
            <person name="Myers G."/>
            <person name="Meyer A."/>
            <person name="Fedrigo O."/>
            <person name="Formenti G."/>
            <person name="Rhie A."/>
            <person name="Tracey A."/>
            <person name="Sims Y."/>
            <person name="Jarvis E.D."/>
        </authorList>
    </citation>
    <scope>NUCLEOTIDE SEQUENCE [LARGE SCALE GENOMIC DNA]</scope>
</reference>
<dbReference type="InterPro" id="IPR028054">
    <property type="entry name" value="DUF4481"/>
</dbReference>
<evidence type="ECO:0000313" key="2">
    <source>
        <dbReference type="Ensembl" id="ENSEEEP00000060251.1"/>
    </source>
</evidence>
<dbReference type="PANTHER" id="PTHR31193:SF1">
    <property type="entry name" value="TRANSMEMBRANE PROTEIN 268"/>
    <property type="match status" value="1"/>
</dbReference>
<keyword evidence="1" id="KW-0812">Transmembrane</keyword>
<keyword evidence="3" id="KW-1185">Reference proteome</keyword>
<evidence type="ECO:0000313" key="3">
    <source>
        <dbReference type="Proteomes" id="UP000314983"/>
    </source>
</evidence>
<reference evidence="2" key="3">
    <citation type="submission" date="2025-09" db="UniProtKB">
        <authorList>
            <consortium name="Ensembl"/>
        </authorList>
    </citation>
    <scope>IDENTIFICATION</scope>
</reference>
<dbReference type="Proteomes" id="UP000314983">
    <property type="component" value="Chromosome 8"/>
</dbReference>
<dbReference type="PANTHER" id="PTHR31193">
    <property type="entry name" value="TRANSMEMBRANE PROTEIN C9ORF91"/>
    <property type="match status" value="1"/>
</dbReference>
<name>A0AAY5ETF7_ELEEL</name>
<dbReference type="AlphaFoldDB" id="A0AAY5ETF7"/>
<organism evidence="2 3">
    <name type="scientific">Electrophorus electricus</name>
    <name type="common">Electric eel</name>
    <name type="synonym">Gymnotus electricus</name>
    <dbReference type="NCBI Taxonomy" id="8005"/>
    <lineage>
        <taxon>Eukaryota</taxon>
        <taxon>Metazoa</taxon>
        <taxon>Chordata</taxon>
        <taxon>Craniata</taxon>
        <taxon>Vertebrata</taxon>
        <taxon>Euteleostomi</taxon>
        <taxon>Actinopterygii</taxon>
        <taxon>Neopterygii</taxon>
        <taxon>Teleostei</taxon>
        <taxon>Ostariophysi</taxon>
        <taxon>Gymnotiformes</taxon>
        <taxon>Gymnotoidei</taxon>
        <taxon>Gymnotidae</taxon>
        <taxon>Electrophorus</taxon>
    </lineage>
</organism>
<keyword evidence="1" id="KW-1133">Transmembrane helix</keyword>
<dbReference type="Ensembl" id="ENSEEET00000057535.1">
    <property type="protein sequence ID" value="ENSEEEP00000060251.1"/>
    <property type="gene ID" value="ENSEEEG00000025044.1"/>
</dbReference>
<evidence type="ECO:0000256" key="1">
    <source>
        <dbReference type="SAM" id="Phobius"/>
    </source>
</evidence>
<gene>
    <name evidence="2" type="primary">tmem268</name>
</gene>
<dbReference type="Pfam" id="PF14800">
    <property type="entry name" value="DUF4481"/>
    <property type="match status" value="1"/>
</dbReference>
<keyword evidence="1" id="KW-0472">Membrane</keyword>
<reference evidence="2" key="2">
    <citation type="submission" date="2025-08" db="UniProtKB">
        <authorList>
            <consortium name="Ensembl"/>
        </authorList>
    </citation>
    <scope>IDENTIFICATION</scope>
</reference>
<feature type="transmembrane region" description="Helical" evidence="1">
    <location>
        <begin position="150"/>
        <end position="172"/>
    </location>
</feature>
<proteinExistence type="predicted"/>
<feature type="transmembrane region" description="Helical" evidence="1">
    <location>
        <begin position="118"/>
        <end position="138"/>
    </location>
</feature>
<accession>A0AAY5ETF7</accession>
<dbReference type="GeneTree" id="ENSGT00390000011559"/>
<protein>
    <submittedName>
        <fullName evidence="2">Uncharacterized protein</fullName>
    </submittedName>
</protein>
<sequence length="364" mass="41406">MVQLWQLDLRCIATVAMEERIPCRNGASCDTVLRSSSEDSNPSAAHERQGRDFTWTNGQRVLAVSTSSMVTPNFNLELCRTLLEKRGFQIPADDFEIPLGIALDHPSVRRFLFFNSSFFNLIMAPVMYAVLWCAIYSSLHCVLVKRHLDFWVICLCVSLISIFLTIGIILILHHSNKEISVNADVRLVQVNERLIRHRLLVGVADWVHQCSGEIQLCCVFWNLSPCLQTLTETLEELGFVRNVIQDKLKKKMSHLLLVAEVTTLEPVDPDEESPLLVDSSRINPTIRQRDEAQLTRNYSLIPDCTLSHQDIAYQLLMTYSAVYVKLLVSERLPSPSHRPLSAERVHCTTAPLCLCQYVQCKILQ</sequence>